<reference evidence="2 3" key="1">
    <citation type="journal article" date="2012" name="J. Bacteriol.">
        <title>Genome Sequence of "Candidatus Mycoplasma haemolamae" Strain Purdue, a Red Blood Cell Pathogen of Alpacas (Vicugna pacos) and Llamas (Lama glama).</title>
        <authorList>
            <person name="Guimaraes A.M."/>
            <person name="Toth B."/>
            <person name="Santos A.P."/>
            <person name="do Nascimento N.C."/>
            <person name="Kritchevsky J.E."/>
            <person name="Messick J.B."/>
        </authorList>
    </citation>
    <scope>NUCLEOTIDE SEQUENCE [LARGE SCALE GENOMIC DNA]</scope>
    <source>
        <strain evidence="2 3">Purdue</strain>
    </source>
</reference>
<dbReference type="Proteomes" id="UP000006502">
    <property type="component" value="Chromosome"/>
</dbReference>
<reference evidence="3" key="2">
    <citation type="submission" date="2012-07" db="EMBL/GenBank/DDBJ databases">
        <title>Complete genome sequence of 'Candidatus Mycoplasma haemolamae'.</title>
        <authorList>
            <person name="Guimaraes A.M.S."/>
            <person name="Toth B."/>
            <person name="Santos A.P."/>
            <person name="Nascimento N.C."/>
            <person name="Sojka J.E."/>
            <person name="Messick J.B."/>
        </authorList>
    </citation>
    <scope>NUCLEOTIDE SEQUENCE [LARGE SCALE GENOMIC DNA]</scope>
    <source>
        <strain evidence="3">Purdue</strain>
    </source>
</reference>
<dbReference type="HOGENOM" id="CLU_1132612_0_0_14"/>
<sequence>MSKIPLIFSGLGVGTAVTGGTHFVKNVQPSLDKPALIRQLPIGSIEKDRKPTVEAAPKKQKDEVIQEVDGHPESSEQEDLAPEKGLLEQEGPEATADKPVGPRPLVEESRQQVQDIFEVSPVKPPVYRKGQLKQGSPSRPDIVCVAEETDEKDYDYKGLASNKYRFSCIKKNNDSDYEKSLKSQTCSLDINKNLNSDLHEKLINPNGRLCRYWDSYVGTNNRSLTFSTDQIPEDFR</sequence>
<evidence type="ECO:0000313" key="3">
    <source>
        <dbReference type="Proteomes" id="UP000006502"/>
    </source>
</evidence>
<feature type="compositionally biased region" description="Basic and acidic residues" evidence="1">
    <location>
        <begin position="47"/>
        <end position="74"/>
    </location>
</feature>
<keyword evidence="3" id="KW-1185">Reference proteome</keyword>
<dbReference type="AlphaFoldDB" id="I7BJD2"/>
<organism evidence="2 3">
    <name type="scientific">Mycoplasma haematolamae (strain Purdue)</name>
    <dbReference type="NCBI Taxonomy" id="1212765"/>
    <lineage>
        <taxon>Bacteria</taxon>
        <taxon>Bacillati</taxon>
        <taxon>Mycoplasmatota</taxon>
        <taxon>Mollicutes</taxon>
        <taxon>Mycoplasmataceae</taxon>
        <taxon>Mycoplasma</taxon>
    </lineage>
</organism>
<feature type="region of interest" description="Disordered" evidence="1">
    <location>
        <begin position="47"/>
        <end position="111"/>
    </location>
</feature>
<protein>
    <submittedName>
        <fullName evidence="2">Uncharacterized protein</fullName>
    </submittedName>
</protein>
<dbReference type="EMBL" id="CP003731">
    <property type="protein sequence ID" value="AFO51933.1"/>
    <property type="molecule type" value="Genomic_DNA"/>
</dbReference>
<name>I7BJD2_MYCHA</name>
<proteinExistence type="predicted"/>
<evidence type="ECO:0000256" key="1">
    <source>
        <dbReference type="SAM" id="MobiDB-lite"/>
    </source>
</evidence>
<gene>
    <name evidence="2" type="ordered locus">MHLP_01765</name>
</gene>
<dbReference type="PATRIC" id="fig|1212765.3.peg.393"/>
<dbReference type="KEGG" id="mhl:MHLP_01765"/>
<dbReference type="STRING" id="1212765.MHLP_01765"/>
<accession>I7BJD2</accession>
<evidence type="ECO:0000313" key="2">
    <source>
        <dbReference type="EMBL" id="AFO51933.1"/>
    </source>
</evidence>